<comment type="caution">
    <text evidence="2">The sequence shown here is derived from an EMBL/GenBank/DDBJ whole genome shotgun (WGS) entry which is preliminary data.</text>
</comment>
<dbReference type="PANTHER" id="PTHR46071:SF2">
    <property type="entry name" value="ANKYRIN REPEAT AND BTB_POZ DOMAIN-CONTAINING PROTEIN 2-LIKE PROTEIN"/>
    <property type="match status" value="1"/>
</dbReference>
<dbReference type="PROSITE" id="PS50097">
    <property type="entry name" value="BTB"/>
    <property type="match status" value="1"/>
</dbReference>
<dbReference type="InterPro" id="IPR052089">
    <property type="entry name" value="Ankyrin-BTB/POZ_domain"/>
</dbReference>
<dbReference type="EMBL" id="BGZK01005195">
    <property type="protein sequence ID" value="GBP12971.1"/>
    <property type="molecule type" value="Genomic_DNA"/>
</dbReference>
<feature type="domain" description="BTB" evidence="1">
    <location>
        <begin position="188"/>
        <end position="249"/>
    </location>
</feature>
<dbReference type="OrthoDB" id="2316821at2759"/>
<sequence>MSFAGSAQRGCYCAISVAAAHGQRAVLRKILSTPISQGSKDVLSLEEMLAEGDSPSVRATTVADRLANSEITNTLNKTQIKSLQEAMYHSAENNHLDITIELRTLGVPWTLHCWMHALAAAHEIRLDAVIDQLLQDFLQQNEGTTLLLADIFTTCFGWQQIKPIQEPVSQPVNSSRIDPKFVNNPELSDVTFRVEGKIFYGHKIVLVTASPRFQNMLSSKLSEGSTPTVQINDIRYHIFQLVMQYLYSGGCNSLEVSKGDVLELMAAASFFQLEGLLRYTESRCSDMIDIDNVVAMYIHAKVRFESL</sequence>
<evidence type="ECO:0000259" key="1">
    <source>
        <dbReference type="PROSITE" id="PS50097"/>
    </source>
</evidence>
<dbReference type="SMART" id="SM00225">
    <property type="entry name" value="BTB"/>
    <property type="match status" value="1"/>
</dbReference>
<dbReference type="SUPFAM" id="SSF54695">
    <property type="entry name" value="POZ domain"/>
    <property type="match status" value="1"/>
</dbReference>
<reference evidence="2 3" key="1">
    <citation type="journal article" date="2019" name="Commun. Biol.">
        <title>The bagworm genome reveals a unique fibroin gene that provides high tensile strength.</title>
        <authorList>
            <person name="Kono N."/>
            <person name="Nakamura H."/>
            <person name="Ohtoshi R."/>
            <person name="Tomita M."/>
            <person name="Numata K."/>
            <person name="Arakawa K."/>
        </authorList>
    </citation>
    <scope>NUCLEOTIDE SEQUENCE [LARGE SCALE GENOMIC DNA]</scope>
</reference>
<dbReference type="PANTHER" id="PTHR46071">
    <property type="entry name" value="ANKYRIN REPEAT AND BTB/POZ DOMAIN-CONTAINING"/>
    <property type="match status" value="1"/>
</dbReference>
<dbReference type="InterPro" id="IPR000210">
    <property type="entry name" value="BTB/POZ_dom"/>
</dbReference>
<dbReference type="CDD" id="cd18297">
    <property type="entry name" value="BTB_POZ_ABTB2-like"/>
    <property type="match status" value="1"/>
</dbReference>
<dbReference type="STRING" id="151549.A0A4C1TI44"/>
<dbReference type="Proteomes" id="UP000299102">
    <property type="component" value="Unassembled WGS sequence"/>
</dbReference>
<dbReference type="AlphaFoldDB" id="A0A4C1TI44"/>
<accession>A0A4C1TI44</accession>
<protein>
    <recommendedName>
        <fullName evidence="1">BTB domain-containing protein</fullName>
    </recommendedName>
</protein>
<dbReference type="Pfam" id="PF00651">
    <property type="entry name" value="BTB"/>
    <property type="match status" value="1"/>
</dbReference>
<organism evidence="2 3">
    <name type="scientific">Eumeta variegata</name>
    <name type="common">Bagworm moth</name>
    <name type="synonym">Eumeta japonica</name>
    <dbReference type="NCBI Taxonomy" id="151549"/>
    <lineage>
        <taxon>Eukaryota</taxon>
        <taxon>Metazoa</taxon>
        <taxon>Ecdysozoa</taxon>
        <taxon>Arthropoda</taxon>
        <taxon>Hexapoda</taxon>
        <taxon>Insecta</taxon>
        <taxon>Pterygota</taxon>
        <taxon>Neoptera</taxon>
        <taxon>Endopterygota</taxon>
        <taxon>Lepidoptera</taxon>
        <taxon>Glossata</taxon>
        <taxon>Ditrysia</taxon>
        <taxon>Tineoidea</taxon>
        <taxon>Psychidae</taxon>
        <taxon>Oiketicinae</taxon>
        <taxon>Eumeta</taxon>
    </lineage>
</organism>
<keyword evidence="3" id="KW-1185">Reference proteome</keyword>
<name>A0A4C1TI44_EUMVA</name>
<evidence type="ECO:0000313" key="3">
    <source>
        <dbReference type="Proteomes" id="UP000299102"/>
    </source>
</evidence>
<dbReference type="FunFam" id="3.30.710.10:FF:000030">
    <property type="entry name" value="Ankyrin repeat and BTB/POZ domain-containing protein BTBD11"/>
    <property type="match status" value="1"/>
</dbReference>
<gene>
    <name evidence="2" type="ORF">EVAR_73652_1</name>
</gene>
<evidence type="ECO:0000313" key="2">
    <source>
        <dbReference type="EMBL" id="GBP12971.1"/>
    </source>
</evidence>
<proteinExistence type="predicted"/>
<dbReference type="Gene3D" id="3.30.710.10">
    <property type="entry name" value="Potassium Channel Kv1.1, Chain A"/>
    <property type="match status" value="1"/>
</dbReference>
<dbReference type="InterPro" id="IPR011333">
    <property type="entry name" value="SKP1/BTB/POZ_sf"/>
</dbReference>